<dbReference type="RefSeq" id="WP_074706190.1">
    <property type="nucleotide sequence ID" value="NZ_FNRP01000010.1"/>
</dbReference>
<evidence type="ECO:0000259" key="1">
    <source>
        <dbReference type="Pfam" id="PF12728"/>
    </source>
</evidence>
<protein>
    <submittedName>
        <fullName evidence="2">DNA binding domain-containing protein, excisionase family</fullName>
    </submittedName>
</protein>
<dbReference type="InterPro" id="IPR041657">
    <property type="entry name" value="HTH_17"/>
</dbReference>
<dbReference type="AlphaFoldDB" id="A0A1H4CYE3"/>
<organism evidence="2 3">
    <name type="scientific">Bacteroides xylanisolvens</name>
    <dbReference type="NCBI Taxonomy" id="371601"/>
    <lineage>
        <taxon>Bacteria</taxon>
        <taxon>Pseudomonadati</taxon>
        <taxon>Bacteroidota</taxon>
        <taxon>Bacteroidia</taxon>
        <taxon>Bacteroidales</taxon>
        <taxon>Bacteroidaceae</taxon>
        <taxon>Bacteroides</taxon>
    </lineage>
</organism>
<proteinExistence type="predicted"/>
<dbReference type="InterPro" id="IPR038148">
    <property type="entry name" value="Tn1545/Tn916_Xis"/>
</dbReference>
<evidence type="ECO:0000313" key="2">
    <source>
        <dbReference type="EMBL" id="SEA65444.1"/>
    </source>
</evidence>
<sequence length="149" mass="17588">MTETGFLETLKRVEDVAVILTRMEDINVVLGKITTIEAFIDRFGTLEALIERFESVENQLYYLKDMLNIDEAAKYLNISKGHMYRLTSNRDISYTKPNGKNIFFERKELDEWKRRNPVPSQRELERQVAIMTVHDHTDKSNHKKKGRRP</sequence>
<dbReference type="Proteomes" id="UP000183040">
    <property type="component" value="Unassembled WGS sequence"/>
</dbReference>
<dbReference type="Pfam" id="PF12728">
    <property type="entry name" value="HTH_17"/>
    <property type="match status" value="1"/>
</dbReference>
<evidence type="ECO:0000313" key="3">
    <source>
        <dbReference type="Proteomes" id="UP000183040"/>
    </source>
</evidence>
<name>A0A1H4CYE3_9BACE</name>
<accession>A0A1H4CYE3</accession>
<dbReference type="GO" id="GO:0003677">
    <property type="term" value="F:DNA binding"/>
    <property type="evidence" value="ECO:0007669"/>
    <property type="project" value="InterPro"/>
</dbReference>
<dbReference type="EMBL" id="FNRP01000010">
    <property type="protein sequence ID" value="SEA65444.1"/>
    <property type="molecule type" value="Genomic_DNA"/>
</dbReference>
<dbReference type="Gene3D" id="3.90.105.50">
    <property type="match status" value="1"/>
</dbReference>
<gene>
    <name evidence="2" type="ORF">SAMN04487924_11086</name>
</gene>
<reference evidence="2 3" key="1">
    <citation type="submission" date="2016-10" db="EMBL/GenBank/DDBJ databases">
        <authorList>
            <person name="de Groot N.N."/>
        </authorList>
    </citation>
    <scope>NUCLEOTIDE SEQUENCE [LARGE SCALE GENOMIC DNA]</scope>
    <source>
        <strain evidence="2 3">NLAE-zl-G339</strain>
    </source>
</reference>
<feature type="domain" description="Helix-turn-helix" evidence="1">
    <location>
        <begin position="66"/>
        <end position="116"/>
    </location>
</feature>
<dbReference type="InterPro" id="IPR010093">
    <property type="entry name" value="SinI_DNA-bd"/>
</dbReference>
<dbReference type="NCBIfam" id="TIGR01764">
    <property type="entry name" value="excise"/>
    <property type="match status" value="1"/>
</dbReference>